<feature type="compositionally biased region" description="Polar residues" evidence="1">
    <location>
        <begin position="89"/>
        <end position="100"/>
    </location>
</feature>
<comment type="caution">
    <text evidence="2">The sequence shown here is derived from an EMBL/GenBank/DDBJ whole genome shotgun (WGS) entry which is preliminary data.</text>
</comment>
<evidence type="ECO:0000313" key="3">
    <source>
        <dbReference type="Proteomes" id="UP000748756"/>
    </source>
</evidence>
<reference evidence="2" key="1">
    <citation type="journal article" date="2020" name="Fungal Divers.">
        <title>Resolving the Mortierellaceae phylogeny through synthesis of multi-gene phylogenetics and phylogenomics.</title>
        <authorList>
            <person name="Vandepol N."/>
            <person name="Liber J."/>
            <person name="Desiro A."/>
            <person name="Na H."/>
            <person name="Kennedy M."/>
            <person name="Barry K."/>
            <person name="Grigoriev I.V."/>
            <person name="Miller A.N."/>
            <person name="O'Donnell K."/>
            <person name="Stajich J.E."/>
            <person name="Bonito G."/>
        </authorList>
    </citation>
    <scope>NUCLEOTIDE SEQUENCE</scope>
    <source>
        <strain evidence="2">NRRL 6426</strain>
    </source>
</reference>
<feature type="region of interest" description="Disordered" evidence="1">
    <location>
        <begin position="69"/>
        <end position="117"/>
    </location>
</feature>
<name>A0A9P5R0X6_9FUNG</name>
<feature type="non-terminal residue" evidence="2">
    <location>
        <position position="117"/>
    </location>
</feature>
<feature type="compositionally biased region" description="Low complexity" evidence="1">
    <location>
        <begin position="103"/>
        <end position="117"/>
    </location>
</feature>
<evidence type="ECO:0000256" key="1">
    <source>
        <dbReference type="SAM" id="MobiDB-lite"/>
    </source>
</evidence>
<feature type="compositionally biased region" description="Low complexity" evidence="1">
    <location>
        <begin position="35"/>
        <end position="51"/>
    </location>
</feature>
<protein>
    <submittedName>
        <fullName evidence="2">Uncharacterized protein</fullName>
    </submittedName>
</protein>
<dbReference type="EMBL" id="JAAAUQ010003142">
    <property type="protein sequence ID" value="KAF9118713.1"/>
    <property type="molecule type" value="Genomic_DNA"/>
</dbReference>
<feature type="region of interest" description="Disordered" evidence="1">
    <location>
        <begin position="18"/>
        <end position="52"/>
    </location>
</feature>
<dbReference type="Proteomes" id="UP000748756">
    <property type="component" value="Unassembled WGS sequence"/>
</dbReference>
<gene>
    <name evidence="2" type="ORF">BG015_006544</name>
</gene>
<feature type="non-terminal residue" evidence="2">
    <location>
        <position position="1"/>
    </location>
</feature>
<evidence type="ECO:0000313" key="2">
    <source>
        <dbReference type="EMBL" id="KAF9118713.1"/>
    </source>
</evidence>
<keyword evidence="3" id="KW-1185">Reference proteome</keyword>
<dbReference type="AlphaFoldDB" id="A0A9P5R0X6"/>
<organism evidence="2 3">
    <name type="scientific">Linnemannia schmuckeri</name>
    <dbReference type="NCBI Taxonomy" id="64567"/>
    <lineage>
        <taxon>Eukaryota</taxon>
        <taxon>Fungi</taxon>
        <taxon>Fungi incertae sedis</taxon>
        <taxon>Mucoromycota</taxon>
        <taxon>Mortierellomycotina</taxon>
        <taxon>Mortierellomycetes</taxon>
        <taxon>Mortierellales</taxon>
        <taxon>Mortierellaceae</taxon>
        <taxon>Linnemannia</taxon>
    </lineage>
</organism>
<accession>A0A9P5R0X6</accession>
<proteinExistence type="predicted"/>
<sequence>TSPTPLPPRWTLSWSERWTTLAPSTPTSPSPAPSLSPGTTRSSAPPSSLAPALPPVVTVLWTSRAASRSLMLPHSQSSPATCSMPRPLSGTSLESSTSRPLATPSRISTSTRTSLSM</sequence>